<dbReference type="Pfam" id="PF07589">
    <property type="entry name" value="PEP-CTERM"/>
    <property type="match status" value="1"/>
</dbReference>
<sequence length="404" mass="42655" precursor="true">MRNIIPIVLLFSLFDVNAAPAGVVSSFEYIFETTNLPSLNNAGQVAFQHSSSILRWEPGSSSVTTIASSGNTVGSRTIDGFFGTRTSINDAGIVAFRARYTGSSSGGIVVGGGGSLTEVAFDSFASDLGARPRVNNLNQVVYTANDGEDIRREVIGNSTITTIATDSEFGFTPSPTPAMNNNGDVVFQGNRMSPFEQGIYTGTPSNRITIGTNADTLRSFSVAPDINDSLEAVYVATFDVPSPNDFDGLYFDSPTISPIRIAGGPDFIDGTFYNSNPNITSNGEVYVSATHSVDGTGIYRWDGATLQRLIGEGDSLDGGIIQSVFLGHDSVNDAGQFAFRATIDNGTSTRNALFVGSVSAVPEPRSLLALGAGFLCVALRFRRRNLQCSGALSSARNDECTSVT</sequence>
<dbReference type="RefSeq" id="WP_158520981.1">
    <property type="nucleotide sequence ID" value="NZ_CP017641.1"/>
</dbReference>
<organism evidence="3 4">
    <name type="scientific">Fuerstiella marisgermanici</name>
    <dbReference type="NCBI Taxonomy" id="1891926"/>
    <lineage>
        <taxon>Bacteria</taxon>
        <taxon>Pseudomonadati</taxon>
        <taxon>Planctomycetota</taxon>
        <taxon>Planctomycetia</taxon>
        <taxon>Planctomycetales</taxon>
        <taxon>Planctomycetaceae</taxon>
        <taxon>Fuerstiella</taxon>
    </lineage>
</organism>
<dbReference type="InterPro" id="IPR013424">
    <property type="entry name" value="Ice-binding_C"/>
</dbReference>
<feature type="chain" id="PRO_5012185081" description="Ice-binding protein C-terminal domain-containing protein" evidence="1">
    <location>
        <begin position="22"/>
        <end position="404"/>
    </location>
</feature>
<evidence type="ECO:0000313" key="3">
    <source>
        <dbReference type="EMBL" id="APZ93205.1"/>
    </source>
</evidence>
<dbReference type="NCBIfam" id="TIGR05002">
    <property type="entry name" value="NxxGxxAF_repeat"/>
    <property type="match status" value="1"/>
</dbReference>
<evidence type="ECO:0000313" key="4">
    <source>
        <dbReference type="Proteomes" id="UP000187735"/>
    </source>
</evidence>
<protein>
    <recommendedName>
        <fullName evidence="2">Ice-binding protein C-terminal domain-containing protein</fullName>
    </recommendedName>
</protein>
<accession>A0A1P8WGM8</accession>
<reference evidence="3 4" key="1">
    <citation type="journal article" date="2016" name="Front. Microbiol.">
        <title>Fuerstia marisgermanicae gen. nov., sp. nov., an Unusual Member of the Phylum Planctomycetes from the German Wadden Sea.</title>
        <authorList>
            <person name="Kohn T."/>
            <person name="Heuer A."/>
            <person name="Jogler M."/>
            <person name="Vollmers J."/>
            <person name="Boedeker C."/>
            <person name="Bunk B."/>
            <person name="Rast P."/>
            <person name="Borchert D."/>
            <person name="Glockner I."/>
            <person name="Freese H.M."/>
            <person name="Klenk H.P."/>
            <person name="Overmann J."/>
            <person name="Kaster A.K."/>
            <person name="Rohde M."/>
            <person name="Wiegand S."/>
            <person name="Jogler C."/>
        </authorList>
    </citation>
    <scope>NUCLEOTIDE SEQUENCE [LARGE SCALE GENOMIC DNA]</scope>
    <source>
        <strain evidence="3 4">NH11</strain>
    </source>
</reference>
<dbReference type="NCBIfam" id="TIGR02595">
    <property type="entry name" value="PEP_CTERM"/>
    <property type="match status" value="1"/>
</dbReference>
<name>A0A1P8WGM8_9PLAN</name>
<gene>
    <name evidence="3" type="ORF">Fuma_02822</name>
</gene>
<evidence type="ECO:0000256" key="1">
    <source>
        <dbReference type="SAM" id="SignalP"/>
    </source>
</evidence>
<proteinExistence type="predicted"/>
<keyword evidence="1" id="KW-0732">Signal</keyword>
<keyword evidence="4" id="KW-1185">Reference proteome</keyword>
<dbReference type="Proteomes" id="UP000187735">
    <property type="component" value="Chromosome"/>
</dbReference>
<dbReference type="OrthoDB" id="508097at2"/>
<dbReference type="EMBL" id="CP017641">
    <property type="protein sequence ID" value="APZ93205.1"/>
    <property type="molecule type" value="Genomic_DNA"/>
</dbReference>
<evidence type="ECO:0000259" key="2">
    <source>
        <dbReference type="Pfam" id="PF07589"/>
    </source>
</evidence>
<dbReference type="KEGG" id="fmr:Fuma_02822"/>
<feature type="signal peptide" evidence="1">
    <location>
        <begin position="1"/>
        <end position="21"/>
    </location>
</feature>
<feature type="domain" description="Ice-binding protein C-terminal" evidence="2">
    <location>
        <begin position="360"/>
        <end position="383"/>
    </location>
</feature>
<dbReference type="AlphaFoldDB" id="A0A1P8WGM8"/>